<dbReference type="EMBL" id="JYDQ01000109">
    <property type="protein sequence ID" value="KRY14770.1"/>
    <property type="molecule type" value="Genomic_DNA"/>
</dbReference>
<dbReference type="PANTHER" id="PTHR47272">
    <property type="entry name" value="DDE_TNP_1_7 DOMAIN-CONTAINING PROTEIN"/>
    <property type="match status" value="1"/>
</dbReference>
<dbReference type="PANTHER" id="PTHR47272:SF1">
    <property type="entry name" value="PIGGYBAC TRANSPOSABLE ELEMENT-DERIVED PROTEIN 3-LIKE"/>
    <property type="match status" value="1"/>
</dbReference>
<evidence type="ECO:0000259" key="1">
    <source>
        <dbReference type="Pfam" id="PF13843"/>
    </source>
</evidence>
<dbReference type="OrthoDB" id="10051268at2759"/>
<comment type="caution">
    <text evidence="2">The sequence shown here is derived from an EMBL/GenBank/DDBJ whole genome shotgun (WGS) entry which is preliminary data.</text>
</comment>
<evidence type="ECO:0000313" key="3">
    <source>
        <dbReference type="Proteomes" id="UP000054783"/>
    </source>
</evidence>
<proteinExistence type="predicted"/>
<dbReference type="STRING" id="990121.A0A0V0ZQI5"/>
<feature type="domain" description="PiggyBac transposable element-derived protein" evidence="1">
    <location>
        <begin position="55"/>
        <end position="106"/>
    </location>
</feature>
<gene>
    <name evidence="2" type="ORF">T12_636</name>
</gene>
<dbReference type="InterPro" id="IPR029526">
    <property type="entry name" value="PGBD"/>
</dbReference>
<organism evidence="2 3">
    <name type="scientific">Trichinella patagoniensis</name>
    <dbReference type="NCBI Taxonomy" id="990121"/>
    <lineage>
        <taxon>Eukaryota</taxon>
        <taxon>Metazoa</taxon>
        <taxon>Ecdysozoa</taxon>
        <taxon>Nematoda</taxon>
        <taxon>Enoplea</taxon>
        <taxon>Dorylaimia</taxon>
        <taxon>Trichinellida</taxon>
        <taxon>Trichinellidae</taxon>
        <taxon>Trichinella</taxon>
    </lineage>
</organism>
<dbReference type="AlphaFoldDB" id="A0A0V0ZQI5"/>
<dbReference type="Proteomes" id="UP000054783">
    <property type="component" value="Unassembled WGS sequence"/>
</dbReference>
<sequence length="206" mass="23692">MGYSTAVLPFSCPALLLNTRIFKMQRRFIALESAVDFVEMLSPLDQIRAVTLFLCKVKRWNKKEKTLVDVSCPAIVKEYNKYMGGVDLARMLRALYRIDHRSRKWYIVNGWLQYKRDLKTSEAASGSQKDLMQFTLDVAEALTKVNKAYARKSCGSVSVAANIETSRSRIRRPEPRIAARFDQVAHWPKIINQKNRCHSCGKTSRK</sequence>
<protein>
    <recommendedName>
        <fullName evidence="1">PiggyBac transposable element-derived protein domain-containing protein</fullName>
    </recommendedName>
</protein>
<name>A0A0V0ZQI5_9BILA</name>
<dbReference type="Pfam" id="PF13843">
    <property type="entry name" value="DDE_Tnp_1_7"/>
    <property type="match status" value="1"/>
</dbReference>
<evidence type="ECO:0000313" key="2">
    <source>
        <dbReference type="EMBL" id="KRY14770.1"/>
    </source>
</evidence>
<accession>A0A0V0ZQI5</accession>
<reference evidence="2 3" key="1">
    <citation type="submission" date="2015-01" db="EMBL/GenBank/DDBJ databases">
        <title>Evolution of Trichinella species and genotypes.</title>
        <authorList>
            <person name="Korhonen P.K."/>
            <person name="Edoardo P."/>
            <person name="Giuseppe L.R."/>
            <person name="Gasser R.B."/>
        </authorList>
    </citation>
    <scope>NUCLEOTIDE SEQUENCE [LARGE SCALE GENOMIC DNA]</scope>
    <source>
        <strain evidence="2">ISS2496</strain>
    </source>
</reference>
<keyword evidence="3" id="KW-1185">Reference proteome</keyword>